<dbReference type="EMBL" id="GGEC01080503">
    <property type="protein sequence ID" value="MBX60987.1"/>
    <property type="molecule type" value="Transcribed_RNA"/>
</dbReference>
<sequence length="31" mass="3672">MVANLSALDYNDLLLEIFVRMNYIFILTTKH</sequence>
<name>A0A2P2Q206_RHIMU</name>
<evidence type="ECO:0000313" key="1">
    <source>
        <dbReference type="EMBL" id="MBX60987.1"/>
    </source>
</evidence>
<organism evidence="1">
    <name type="scientific">Rhizophora mucronata</name>
    <name type="common">Asiatic mangrove</name>
    <dbReference type="NCBI Taxonomy" id="61149"/>
    <lineage>
        <taxon>Eukaryota</taxon>
        <taxon>Viridiplantae</taxon>
        <taxon>Streptophyta</taxon>
        <taxon>Embryophyta</taxon>
        <taxon>Tracheophyta</taxon>
        <taxon>Spermatophyta</taxon>
        <taxon>Magnoliopsida</taxon>
        <taxon>eudicotyledons</taxon>
        <taxon>Gunneridae</taxon>
        <taxon>Pentapetalae</taxon>
        <taxon>rosids</taxon>
        <taxon>fabids</taxon>
        <taxon>Malpighiales</taxon>
        <taxon>Rhizophoraceae</taxon>
        <taxon>Rhizophora</taxon>
    </lineage>
</organism>
<dbReference type="AlphaFoldDB" id="A0A2P2Q206"/>
<proteinExistence type="predicted"/>
<protein>
    <submittedName>
        <fullName evidence="1">Uncharacterized protein</fullName>
    </submittedName>
</protein>
<reference evidence="1" key="1">
    <citation type="submission" date="2018-02" db="EMBL/GenBank/DDBJ databases">
        <title>Rhizophora mucronata_Transcriptome.</title>
        <authorList>
            <person name="Meera S.P."/>
            <person name="Sreeshan A."/>
            <person name="Augustine A."/>
        </authorList>
    </citation>
    <scope>NUCLEOTIDE SEQUENCE</scope>
    <source>
        <tissue evidence="1">Leaf</tissue>
    </source>
</reference>
<accession>A0A2P2Q206</accession>